<evidence type="ECO:0000313" key="2">
    <source>
        <dbReference type="Proteomes" id="UP000078240"/>
    </source>
</evidence>
<organism evidence="1 2">
    <name type="scientific">Purpureocillium lilacinum</name>
    <name type="common">Paecilomyces lilacinus</name>
    <dbReference type="NCBI Taxonomy" id="33203"/>
    <lineage>
        <taxon>Eukaryota</taxon>
        <taxon>Fungi</taxon>
        <taxon>Dikarya</taxon>
        <taxon>Ascomycota</taxon>
        <taxon>Pezizomycotina</taxon>
        <taxon>Sordariomycetes</taxon>
        <taxon>Hypocreomycetidae</taxon>
        <taxon>Hypocreales</taxon>
        <taxon>Ophiocordycipitaceae</taxon>
        <taxon>Purpureocillium</taxon>
    </lineage>
</organism>
<comment type="caution">
    <text evidence="1">The sequence shown here is derived from an EMBL/GenBank/DDBJ whole genome shotgun (WGS) entry which is preliminary data.</text>
</comment>
<protein>
    <submittedName>
        <fullName evidence="1">Uncharacterized protein</fullName>
    </submittedName>
</protein>
<gene>
    <name evidence="1" type="ORF">VFPBJ_01143</name>
</gene>
<dbReference type="Proteomes" id="UP000078240">
    <property type="component" value="Unassembled WGS sequence"/>
</dbReference>
<proteinExistence type="predicted"/>
<evidence type="ECO:0000313" key="1">
    <source>
        <dbReference type="EMBL" id="OAQ87103.1"/>
    </source>
</evidence>
<sequence>MPRGGLRASSRAVCPVHLSMGLGTGRRQSITAAAAIVDAATVSRRLPWQQRGLASGISRRSYVCAASLTPSWARAQCHGPVADGGYVPGNWRVISRERELEPWLMQSELDAGTEGRPCCR</sequence>
<reference evidence="1 2" key="1">
    <citation type="submission" date="2016-01" db="EMBL/GenBank/DDBJ databases">
        <title>Biosynthesis of antibiotic leucinostatins and their inhibition on Phytophthora in bio-control Purpureocillium lilacinum.</title>
        <authorList>
            <person name="Wang G."/>
            <person name="Liu Z."/>
            <person name="Lin R."/>
            <person name="Li E."/>
            <person name="Mao Z."/>
            <person name="Ling J."/>
            <person name="Yin W."/>
            <person name="Xie B."/>
        </authorList>
    </citation>
    <scope>NUCLEOTIDE SEQUENCE [LARGE SCALE GENOMIC DNA]</scope>
    <source>
        <strain evidence="1">PLBJ-1</strain>
    </source>
</reference>
<name>A0A179HCA6_PURLI</name>
<accession>A0A179HCA6</accession>
<dbReference type="EMBL" id="LSBH01000001">
    <property type="protein sequence ID" value="OAQ87103.1"/>
    <property type="molecule type" value="Genomic_DNA"/>
</dbReference>
<dbReference type="AlphaFoldDB" id="A0A179HCA6"/>